<dbReference type="EMBL" id="BSXS01003990">
    <property type="protein sequence ID" value="GME82297.1"/>
    <property type="molecule type" value="Genomic_DNA"/>
</dbReference>
<comment type="caution">
    <text evidence="1">The sequence shown here is derived from an EMBL/GenBank/DDBJ whole genome shotgun (WGS) entry which is preliminary data.</text>
</comment>
<gene>
    <name evidence="1" type="ORF">Amon02_000543500</name>
</gene>
<evidence type="ECO:0000313" key="1">
    <source>
        <dbReference type="EMBL" id="GME82297.1"/>
    </source>
</evidence>
<reference evidence="1" key="1">
    <citation type="submission" date="2023-04" db="EMBL/GenBank/DDBJ databases">
        <title>Ambrosiozyma monospora NBRC 10751.</title>
        <authorList>
            <person name="Ichikawa N."/>
            <person name="Sato H."/>
            <person name="Tonouchi N."/>
        </authorList>
    </citation>
    <scope>NUCLEOTIDE SEQUENCE</scope>
    <source>
        <strain evidence="1">NBRC 10751</strain>
    </source>
</reference>
<sequence length="244" mass="25848">MPDSSYQSHQEPTDHPINSRPKQPSGGISSLTKLIKEQNINKNHNASTTSSTEASALPPYNRTITTTISLEGVSPSNSFHDESTYDPRRDPSSATSPLFSSSVSEVRSSDSSTLITGNSNVKNININNANTNGFSSAAGKPIPMRFTPTRTPSTPTSGSYVNLSNAIPYSAPGGRSTMNNNGNGVTLSTSSNSNYNMPNLANGQIITGTHISSPAISSPTQLEPRFIISKQKLEARNIAVFTSG</sequence>
<accession>A0ACB5T610</accession>
<dbReference type="Proteomes" id="UP001165064">
    <property type="component" value="Unassembled WGS sequence"/>
</dbReference>
<organism evidence="1 2">
    <name type="scientific">Ambrosiozyma monospora</name>
    <name type="common">Yeast</name>
    <name type="synonym">Endomycopsis monosporus</name>
    <dbReference type="NCBI Taxonomy" id="43982"/>
    <lineage>
        <taxon>Eukaryota</taxon>
        <taxon>Fungi</taxon>
        <taxon>Dikarya</taxon>
        <taxon>Ascomycota</taxon>
        <taxon>Saccharomycotina</taxon>
        <taxon>Pichiomycetes</taxon>
        <taxon>Pichiales</taxon>
        <taxon>Pichiaceae</taxon>
        <taxon>Ambrosiozyma</taxon>
    </lineage>
</organism>
<evidence type="ECO:0000313" key="2">
    <source>
        <dbReference type="Proteomes" id="UP001165064"/>
    </source>
</evidence>
<proteinExistence type="predicted"/>
<keyword evidence="2" id="KW-1185">Reference proteome</keyword>
<name>A0ACB5T610_AMBMO</name>
<protein>
    <submittedName>
        <fullName evidence="1">Unnamed protein product</fullName>
    </submittedName>
</protein>